<evidence type="ECO:0000259" key="1">
    <source>
        <dbReference type="Pfam" id="PF18962"/>
    </source>
</evidence>
<dbReference type="InterPro" id="IPR026444">
    <property type="entry name" value="Secre_tail"/>
</dbReference>
<keyword evidence="3" id="KW-1185">Reference proteome</keyword>
<feature type="domain" description="Secretion system C-terminal sorting" evidence="1">
    <location>
        <begin position="1224"/>
        <end position="1285"/>
    </location>
</feature>
<comment type="caution">
    <text evidence="2">The sequence shown here is derived from an EMBL/GenBank/DDBJ whole genome shotgun (WGS) entry which is preliminary data.</text>
</comment>
<dbReference type="Proteomes" id="UP001501508">
    <property type="component" value="Unassembled WGS sequence"/>
</dbReference>
<reference evidence="3" key="1">
    <citation type="journal article" date="2019" name="Int. J. Syst. Evol. Microbiol.">
        <title>The Global Catalogue of Microorganisms (GCM) 10K type strain sequencing project: providing services to taxonomists for standard genome sequencing and annotation.</title>
        <authorList>
            <consortium name="The Broad Institute Genomics Platform"/>
            <consortium name="The Broad Institute Genome Sequencing Center for Infectious Disease"/>
            <person name="Wu L."/>
            <person name="Ma J."/>
        </authorList>
    </citation>
    <scope>NUCLEOTIDE SEQUENCE [LARGE SCALE GENOMIC DNA]</scope>
    <source>
        <strain evidence="3">JCM 31920</strain>
    </source>
</reference>
<gene>
    <name evidence="2" type="ORF">GCM10023091_43360</name>
</gene>
<organism evidence="2 3">
    <name type="scientific">Ravibacter arvi</name>
    <dbReference type="NCBI Taxonomy" id="2051041"/>
    <lineage>
        <taxon>Bacteria</taxon>
        <taxon>Pseudomonadati</taxon>
        <taxon>Bacteroidota</taxon>
        <taxon>Cytophagia</taxon>
        <taxon>Cytophagales</taxon>
        <taxon>Spirosomataceae</taxon>
        <taxon>Ravibacter</taxon>
    </lineage>
</organism>
<name>A0ABP8MBE8_9BACT</name>
<dbReference type="NCBIfam" id="TIGR04183">
    <property type="entry name" value="Por_Secre_tail"/>
    <property type="match status" value="1"/>
</dbReference>
<protein>
    <recommendedName>
        <fullName evidence="1">Secretion system C-terminal sorting domain-containing protein</fullName>
    </recommendedName>
</protein>
<evidence type="ECO:0000313" key="2">
    <source>
        <dbReference type="EMBL" id="GAA4447821.1"/>
    </source>
</evidence>
<dbReference type="EMBL" id="BAABEY010000036">
    <property type="protein sequence ID" value="GAA4447821.1"/>
    <property type="molecule type" value="Genomic_DNA"/>
</dbReference>
<evidence type="ECO:0000313" key="3">
    <source>
        <dbReference type="Proteomes" id="UP001501508"/>
    </source>
</evidence>
<dbReference type="InterPro" id="IPR013320">
    <property type="entry name" value="ConA-like_dom_sf"/>
</dbReference>
<proteinExistence type="predicted"/>
<dbReference type="Pfam" id="PF18962">
    <property type="entry name" value="Por_Secre_tail"/>
    <property type="match status" value="1"/>
</dbReference>
<accession>A0ABP8MBE8</accession>
<dbReference type="SUPFAM" id="SSF49899">
    <property type="entry name" value="Concanavalin A-like lectins/glucanases"/>
    <property type="match status" value="1"/>
</dbReference>
<sequence>MLLLFVGGKAAGQSYTIQVGTGTSTNVNVPINAYYGYSYTQQIYTAADIVASGGGTGSIRKIRFQLTGNTSVTNSSSIRVLMGNVSKENFAGNTDWVPVSGMTQVFNGVVEFPQSRPAWVEIALQSDFLWDGLNNIVIAVDENTPGYSVSNVEWGSTGSQDNRSIYYRGDSNNPDPASPPAAIGRQTAFPNVQFEFVQIPCSGASITSNTIASPSSLCGGGTVVLTPENKLRSYAGLQYQWESSPNGTTDWQPVNGANTYAHTASISTDTWFRAIVSCDASTFTTTPVLVKVYAIPDVSINFENIATCGGSATLNASGAATFEWTPAQGLDMTTGATIQASPTVPTTYTVTGTDGNNCRSTAKVTVSPLELYRPKISGTPESSCTAGTPVSITLSNPLENPDVKYELRDAADNVLVPWQNGASFTVTPNGEGVFTYRVIAKTPGCEALSQPGATRVYRSFDADVSTLEDCALSSGTIRIGNARGAAVKEEAWSNTFSDPQLPSTVTLFGATSITDGRAVITPSTTSQKGGIQLSGTTTFNPTTIRLAFKLTADQPLNIFGTGGADGLAWSFGDDADYTSAISNGAGSKLRLVFDAANNGSSNNNAQGIYLTYGYTSNNQMGPASAGTIAYNADVQSWKLRTDTPVLVVIDEDNRLTLTVNEQTIFDRVQLPAEYAAADKSQWKHLFTAFTGGDALRQGISDLAITLNSPDFVYGISAGDSGTLPDSWQASGTFADLASPAGYDVWIAAADNPAGCHKLLGTTRLLSPIHVSSVSKTDATGCVSNNGTITLSGLLAHAVYQVDYISSISGSSSTSQTANASGNIILTGLSPAIYSDIFVSSGDCKSAAVDPVTIMRQAPAITGASASAHSSCNGADGVIQLTGTFAAGAVSVSYKKNGIPALTTVAAAEGTLNLTGLSTGVYNSFSFTSGCGPSNVWADAVVIAHTGIPAPASGSALGTNAQGAGVTVDYYDSNCGLIATLNSSDGDPGTVSVSVTVAGSTGLFANAPYIGRYYDIQTVNPVGGTVTLYFTDAEITQYNSQVTTLGNALFPLIGSNGENLRITAYHSVATGPGPEGYDRTQGELILPSAIIHHPSGYWQVTFVTDGFSGFFAHTNQNDSPLPVALTSLVAVNEGSVNQVEWSTTEETPADRFVVERSADGRKFSTISVVQAMGTPGYVYRVSDELPFPGVNYYRLKVENSDGTGFYSKIVTAKYDSKTREITIGPNPVSDVLTVRLTEKVIGTATLRLIDLTGRVVAEKPVGKESAVQFSVHHLQPGVYIVQFLNTHFIRNVKVVKE</sequence>